<dbReference type="Proteomes" id="UP000541352">
    <property type="component" value="Unassembled WGS sequence"/>
</dbReference>
<reference evidence="2 3" key="1">
    <citation type="submission" date="2020-08" db="EMBL/GenBank/DDBJ databases">
        <title>Genomic Encyclopedia of Type Strains, Phase IV (KMG-IV): sequencing the most valuable type-strain genomes for metagenomic binning, comparative biology and taxonomic classification.</title>
        <authorList>
            <person name="Goeker M."/>
        </authorList>
    </citation>
    <scope>NUCLEOTIDE SEQUENCE [LARGE SCALE GENOMIC DNA]</scope>
    <source>
        <strain evidence="2 3">DSM 17976</strain>
    </source>
</reference>
<protein>
    <submittedName>
        <fullName evidence="2">Uncharacterized protein</fullName>
    </submittedName>
</protein>
<name>A0A7W5ZPV6_9BACT</name>
<organism evidence="2 3">
    <name type="scientific">Runella defluvii</name>
    <dbReference type="NCBI Taxonomy" id="370973"/>
    <lineage>
        <taxon>Bacteria</taxon>
        <taxon>Pseudomonadati</taxon>
        <taxon>Bacteroidota</taxon>
        <taxon>Cytophagia</taxon>
        <taxon>Cytophagales</taxon>
        <taxon>Spirosomataceae</taxon>
        <taxon>Runella</taxon>
    </lineage>
</organism>
<dbReference type="EMBL" id="JACIBY010000012">
    <property type="protein sequence ID" value="MBB3840756.1"/>
    <property type="molecule type" value="Genomic_DNA"/>
</dbReference>
<keyword evidence="1" id="KW-0472">Membrane</keyword>
<gene>
    <name evidence="2" type="ORF">FHS57_004776</name>
</gene>
<keyword evidence="1" id="KW-1133">Transmembrane helix</keyword>
<evidence type="ECO:0000313" key="3">
    <source>
        <dbReference type="Proteomes" id="UP000541352"/>
    </source>
</evidence>
<comment type="caution">
    <text evidence="2">The sequence shown here is derived from an EMBL/GenBank/DDBJ whole genome shotgun (WGS) entry which is preliminary data.</text>
</comment>
<accession>A0A7W5ZPV6</accession>
<dbReference type="RefSeq" id="WP_183977931.1">
    <property type="nucleotide sequence ID" value="NZ_JACIBY010000012.1"/>
</dbReference>
<keyword evidence="3" id="KW-1185">Reference proteome</keyword>
<sequence>MLSIPASNTVIYAITGLKLFTEPNPLSEQVLFATDVKNKYNPWITKQQVGSTTGNSVKTSTGTWIEVTTRRWKKRAFDSVRVNINAWFRLEDQLFYTETESNVIEQKTLDERLAEAYDTLEPQYKAVDVYTNREGITMLTFGNGYKVSIEDYEKLSLVEKKNLAKKAEPIVSQIVPNTTNTNVKSATIPTWAKALLVVVGVTGIGIGFYQLFKKR</sequence>
<feature type="transmembrane region" description="Helical" evidence="1">
    <location>
        <begin position="191"/>
        <end position="212"/>
    </location>
</feature>
<proteinExistence type="predicted"/>
<dbReference type="AlphaFoldDB" id="A0A7W5ZPV6"/>
<evidence type="ECO:0000313" key="2">
    <source>
        <dbReference type="EMBL" id="MBB3840756.1"/>
    </source>
</evidence>
<keyword evidence="1" id="KW-0812">Transmembrane</keyword>
<evidence type="ECO:0000256" key="1">
    <source>
        <dbReference type="SAM" id="Phobius"/>
    </source>
</evidence>